<dbReference type="InterPro" id="IPR016185">
    <property type="entry name" value="PreATP-grasp_dom_sf"/>
</dbReference>
<dbReference type="SUPFAM" id="SSF51246">
    <property type="entry name" value="Rudiment single hybrid motif"/>
    <property type="match status" value="1"/>
</dbReference>
<reference evidence="17" key="1">
    <citation type="submission" date="2009-11" db="EMBL/GenBank/DDBJ databases">
        <title>The complete chromosome 2 of Sphaerobacter thermophilus DSM 20745.</title>
        <authorList>
            <person name="Lucas S."/>
            <person name="Copeland A."/>
            <person name="Lapidus A."/>
            <person name="Glavina del Rio T."/>
            <person name="Dalin E."/>
            <person name="Tice H."/>
            <person name="Bruce D."/>
            <person name="Goodwin L."/>
            <person name="Pitluck S."/>
            <person name="Kyrpides N."/>
            <person name="Mavromatis K."/>
            <person name="Ivanova N."/>
            <person name="Mikhailova N."/>
            <person name="LaButti K.M."/>
            <person name="Clum A."/>
            <person name="Sun H.I."/>
            <person name="Brettin T."/>
            <person name="Detter J.C."/>
            <person name="Han C."/>
            <person name="Larimer F."/>
            <person name="Land M."/>
            <person name="Hauser L."/>
            <person name="Markowitz V."/>
            <person name="Cheng J.F."/>
            <person name="Hugenholtz P."/>
            <person name="Woyke T."/>
            <person name="Wu D."/>
            <person name="Steenblock K."/>
            <person name="Schneider S."/>
            <person name="Pukall R."/>
            <person name="Goeker M."/>
            <person name="Klenk H.P."/>
            <person name="Eisen J.A."/>
        </authorList>
    </citation>
    <scope>NUCLEOTIDE SEQUENCE [LARGE SCALE GENOMIC DNA]</scope>
    <source>
        <strain evidence="17">ATCC 49802 / DSM 20745 / S 6022</strain>
    </source>
</reference>
<dbReference type="STRING" id="479434.Sthe_2814"/>
<dbReference type="PROSITE" id="PS00867">
    <property type="entry name" value="CPSASE_2"/>
    <property type="match status" value="1"/>
</dbReference>
<dbReference type="SUPFAM" id="SSF56059">
    <property type="entry name" value="Glutathione synthetase ATP-binding domain-like"/>
    <property type="match status" value="1"/>
</dbReference>
<dbReference type="InterPro" id="IPR004549">
    <property type="entry name" value="Acetyl_CoA_COase_biotin_COase"/>
</dbReference>
<evidence type="ECO:0000256" key="5">
    <source>
        <dbReference type="ARBA" id="ARBA00022598"/>
    </source>
</evidence>
<accession>D1C8T4</accession>
<evidence type="ECO:0000313" key="16">
    <source>
        <dbReference type="EMBL" id="ACZ40227.1"/>
    </source>
</evidence>
<dbReference type="EC" id="6.3.4.14" evidence="4 13"/>
<dbReference type="InterPro" id="IPR011054">
    <property type="entry name" value="Rudment_hybrid_motif"/>
</dbReference>
<name>D1C8T4_SPHTD</name>
<dbReference type="GO" id="GO:0046872">
    <property type="term" value="F:metal ion binding"/>
    <property type="evidence" value="ECO:0007669"/>
    <property type="project" value="UniProtKB-KW"/>
</dbReference>
<keyword evidence="6" id="KW-0479">Metal-binding</keyword>
<comment type="function">
    <text evidence="1 13">This protein is a component of the acetyl coenzyme A carboxylase complex; first, biotin carboxylase catalyzes the carboxylation of the carrier protein and then the transcarboxylase transfers the carboxyl group to form malonyl-CoA.</text>
</comment>
<dbReference type="FunFam" id="3.40.50.20:FF:000010">
    <property type="entry name" value="Propionyl-CoA carboxylase subunit alpha"/>
    <property type="match status" value="1"/>
</dbReference>
<dbReference type="EMBL" id="CP001824">
    <property type="protein sequence ID" value="ACZ40227.1"/>
    <property type="molecule type" value="Genomic_DNA"/>
</dbReference>
<dbReference type="Pfam" id="PF02786">
    <property type="entry name" value="CPSase_L_D2"/>
    <property type="match status" value="1"/>
</dbReference>
<comment type="catalytic activity">
    <reaction evidence="11 13">
        <text>N(6)-biotinyl-L-lysyl-[protein] + hydrogencarbonate + ATP = N(6)-carboxybiotinyl-L-lysyl-[protein] + ADP + phosphate + H(+)</text>
        <dbReference type="Rhea" id="RHEA:13501"/>
        <dbReference type="Rhea" id="RHEA-COMP:10505"/>
        <dbReference type="Rhea" id="RHEA-COMP:10506"/>
        <dbReference type="ChEBI" id="CHEBI:15378"/>
        <dbReference type="ChEBI" id="CHEBI:17544"/>
        <dbReference type="ChEBI" id="CHEBI:30616"/>
        <dbReference type="ChEBI" id="CHEBI:43474"/>
        <dbReference type="ChEBI" id="CHEBI:83144"/>
        <dbReference type="ChEBI" id="CHEBI:83145"/>
        <dbReference type="ChEBI" id="CHEBI:456216"/>
        <dbReference type="EC" id="6.3.4.14"/>
    </reaction>
</comment>
<dbReference type="PROSITE" id="PS00866">
    <property type="entry name" value="CPSASE_1"/>
    <property type="match status" value="1"/>
</dbReference>
<dbReference type="PROSITE" id="PS50979">
    <property type="entry name" value="BC"/>
    <property type="match status" value="1"/>
</dbReference>
<feature type="domain" description="Biotin carboxylation" evidence="15">
    <location>
        <begin position="24"/>
        <end position="467"/>
    </location>
</feature>
<dbReference type="InParanoid" id="D1C8T4"/>
<dbReference type="SUPFAM" id="SSF52440">
    <property type="entry name" value="PreATP-grasp domain"/>
    <property type="match status" value="1"/>
</dbReference>
<dbReference type="InterPro" id="IPR051602">
    <property type="entry name" value="ACC_Biotin_Carboxylase"/>
</dbReference>
<dbReference type="PANTHER" id="PTHR48095">
    <property type="entry name" value="PYRUVATE CARBOXYLASE SUBUNIT A"/>
    <property type="match status" value="1"/>
</dbReference>
<keyword evidence="10 13" id="KW-0092">Biotin</keyword>
<dbReference type="SMART" id="SM00878">
    <property type="entry name" value="Biotin_carb_C"/>
    <property type="match status" value="1"/>
</dbReference>
<keyword evidence="13" id="KW-0275">Fatty acid biosynthesis</keyword>
<dbReference type="InterPro" id="IPR005481">
    <property type="entry name" value="BC-like_N"/>
</dbReference>
<keyword evidence="5 13" id="KW-0436">Ligase</keyword>
<evidence type="ECO:0000256" key="12">
    <source>
        <dbReference type="PROSITE-ProRule" id="PRU00409"/>
    </source>
</evidence>
<dbReference type="FunCoup" id="D1C8T4">
    <property type="interactions" value="470"/>
</dbReference>
<evidence type="ECO:0000256" key="3">
    <source>
        <dbReference type="ARBA" id="ARBA00011750"/>
    </source>
</evidence>
<protein>
    <recommendedName>
        <fullName evidence="4 13">Biotin carboxylase</fullName>
        <ecNumber evidence="4 13">6.3.4.14</ecNumber>
    </recommendedName>
    <alternativeName>
        <fullName evidence="13">Acetyl-coenzyme A carboxylase biotin carboxylase subunit A</fullName>
    </alternativeName>
</protein>
<feature type="domain" description="ATP-grasp" evidence="14">
    <location>
        <begin position="143"/>
        <end position="338"/>
    </location>
</feature>
<keyword evidence="17" id="KW-1185">Reference proteome</keyword>
<evidence type="ECO:0000259" key="14">
    <source>
        <dbReference type="PROSITE" id="PS50975"/>
    </source>
</evidence>
<keyword evidence="13" id="KW-0276">Fatty acid metabolism</keyword>
<comment type="subunit">
    <text evidence="3 13">Acetyl-CoA carboxylase is a heterohexamer of biotin carboxyl carrier protein, biotin carboxylase and the two subunits of carboxyl transferase in a 2:2 complex.</text>
</comment>
<evidence type="ECO:0000256" key="8">
    <source>
        <dbReference type="ARBA" id="ARBA00022840"/>
    </source>
</evidence>
<evidence type="ECO:0000256" key="10">
    <source>
        <dbReference type="ARBA" id="ARBA00023267"/>
    </source>
</evidence>
<dbReference type="FunFam" id="3.30.470.20:FF:000028">
    <property type="entry name" value="Methylcrotonoyl-CoA carboxylase subunit alpha, mitochondrial"/>
    <property type="match status" value="1"/>
</dbReference>
<evidence type="ECO:0000259" key="15">
    <source>
        <dbReference type="PROSITE" id="PS50979"/>
    </source>
</evidence>
<dbReference type="GO" id="GO:0005524">
    <property type="term" value="F:ATP binding"/>
    <property type="evidence" value="ECO:0007669"/>
    <property type="project" value="UniProtKB-UniRule"/>
</dbReference>
<evidence type="ECO:0000256" key="1">
    <source>
        <dbReference type="ARBA" id="ARBA00003761"/>
    </source>
</evidence>
<keyword evidence="9" id="KW-0460">Magnesium</keyword>
<dbReference type="eggNOG" id="COG0439">
    <property type="taxonomic scope" value="Bacteria"/>
</dbReference>
<dbReference type="AlphaFoldDB" id="D1C8T4"/>
<evidence type="ECO:0000256" key="4">
    <source>
        <dbReference type="ARBA" id="ARBA00013263"/>
    </source>
</evidence>
<dbReference type="InterPro" id="IPR005482">
    <property type="entry name" value="Biotin_COase_C"/>
</dbReference>
<dbReference type="Proteomes" id="UP000002027">
    <property type="component" value="Chromosome 2"/>
</dbReference>
<keyword evidence="13" id="KW-0443">Lipid metabolism</keyword>
<proteinExistence type="predicted"/>
<dbReference type="KEGG" id="sti:Sthe_2814"/>
<dbReference type="Gene3D" id="3.30.470.20">
    <property type="entry name" value="ATP-grasp fold, B domain"/>
    <property type="match status" value="1"/>
</dbReference>
<evidence type="ECO:0000256" key="9">
    <source>
        <dbReference type="ARBA" id="ARBA00022842"/>
    </source>
</evidence>
<evidence type="ECO:0000256" key="13">
    <source>
        <dbReference type="RuleBase" id="RU365063"/>
    </source>
</evidence>
<keyword evidence="8 12" id="KW-0067">ATP-binding</keyword>
<evidence type="ECO:0000313" key="17">
    <source>
        <dbReference type="Proteomes" id="UP000002027"/>
    </source>
</evidence>
<evidence type="ECO:0000256" key="2">
    <source>
        <dbReference type="ARBA" id="ARBA00004956"/>
    </source>
</evidence>
<dbReference type="HOGENOM" id="CLU_000395_3_2_0"/>
<evidence type="ECO:0000256" key="7">
    <source>
        <dbReference type="ARBA" id="ARBA00022741"/>
    </source>
</evidence>
<dbReference type="NCBIfam" id="NF006367">
    <property type="entry name" value="PRK08591.1"/>
    <property type="match status" value="1"/>
</dbReference>
<dbReference type="GO" id="GO:2001295">
    <property type="term" value="P:malonyl-CoA biosynthetic process"/>
    <property type="evidence" value="ECO:0007669"/>
    <property type="project" value="UniProtKB-UniPathway"/>
</dbReference>
<dbReference type="InterPro" id="IPR011764">
    <property type="entry name" value="Biotin_carboxylation_dom"/>
</dbReference>
<dbReference type="PANTHER" id="PTHR48095:SF2">
    <property type="entry name" value="BIOTIN CARBOXYLASE, CHLOROPLASTIC"/>
    <property type="match status" value="1"/>
</dbReference>
<gene>
    <name evidence="16" type="ordered locus">Sthe_2814</name>
</gene>
<dbReference type="UniPathway" id="UPA00655">
    <property type="reaction ID" value="UER00711"/>
</dbReference>
<keyword evidence="13" id="KW-0444">Lipid biosynthesis</keyword>
<dbReference type="InterPro" id="IPR011761">
    <property type="entry name" value="ATP-grasp"/>
</dbReference>
<keyword evidence="7 12" id="KW-0547">Nucleotide-binding</keyword>
<dbReference type="NCBIfam" id="TIGR00514">
    <property type="entry name" value="accC"/>
    <property type="match status" value="1"/>
</dbReference>
<dbReference type="FunFam" id="3.30.1490.20:FF:000003">
    <property type="entry name" value="acetyl-CoA carboxylase isoform X1"/>
    <property type="match status" value="1"/>
</dbReference>
<dbReference type="GO" id="GO:0004075">
    <property type="term" value="F:biotin carboxylase activity"/>
    <property type="evidence" value="ECO:0007669"/>
    <property type="project" value="UniProtKB-EC"/>
</dbReference>
<evidence type="ECO:0000256" key="11">
    <source>
        <dbReference type="ARBA" id="ARBA00048600"/>
    </source>
</evidence>
<dbReference type="PROSITE" id="PS50975">
    <property type="entry name" value="ATP_GRASP"/>
    <property type="match status" value="1"/>
</dbReference>
<comment type="pathway">
    <text evidence="2 13">Lipid metabolism; malonyl-CoA biosynthesis; malonyl-CoA from acetyl-CoA: step 1/1.</text>
</comment>
<dbReference type="InterPro" id="IPR005479">
    <property type="entry name" value="CPAse_ATP-bd"/>
</dbReference>
<dbReference type="Pfam" id="PF02785">
    <property type="entry name" value="Biotin_carb_C"/>
    <property type="match status" value="1"/>
</dbReference>
<sequence>MHPALSPWAAQRRPVVYDARKRDVMRKVLVANRGEIAVRVIRACRELGLPSVAVYSDADADALHVRYADEAVHIGPAPAPRSYLNAEAILDAARQTGADAIHPGYGFLAENADFAAACAEAGITFVGPSAEAIRRLGDKAAARQIAIDAGVPVVPGSDGVVDPEHAADEAARLGYPVMIKAAAGGGGQGIRIVDRPEDFPEALEAAQREARAAFGNDAIYLERRLIHPRHIEVQVLADHHGTVVHLFERECSLQRRRQKVLEEAPSPALDQDTREQMTTAAVRLAQAVGYTNAGTFEFLVDQNGFYFIEANTRIQVEHPITEVITGIDLVKAQLRIAAGEPLWFRQKDVRVSGWAMEFRINAEDPDLNFFPSPGTITALGLPGGPGVRLDSAIYPGYDVPPYYDSLVAKLITWGADRDEAIQRGRRALREFEIEGIQTTIPLHRRLLEEPDVIAGDYNAGWLERLLA</sequence>
<dbReference type="Pfam" id="PF00289">
    <property type="entry name" value="Biotin_carb_N"/>
    <property type="match status" value="1"/>
</dbReference>
<dbReference type="GO" id="GO:0006633">
    <property type="term" value="P:fatty acid biosynthetic process"/>
    <property type="evidence" value="ECO:0007669"/>
    <property type="project" value="UniProtKB-KW"/>
</dbReference>
<organism evidence="16 17">
    <name type="scientific">Sphaerobacter thermophilus (strain ATCC 49802 / DSM 20745 / KCCM 41009 / NCIMB 13125 / S 6022)</name>
    <dbReference type="NCBI Taxonomy" id="479434"/>
    <lineage>
        <taxon>Bacteria</taxon>
        <taxon>Pseudomonadati</taxon>
        <taxon>Thermomicrobiota</taxon>
        <taxon>Thermomicrobia</taxon>
        <taxon>Sphaerobacterales</taxon>
        <taxon>Sphaerobacterineae</taxon>
        <taxon>Sphaerobacteraceae</taxon>
        <taxon>Sphaerobacter</taxon>
    </lineage>
</organism>
<evidence type="ECO:0000256" key="6">
    <source>
        <dbReference type="ARBA" id="ARBA00022723"/>
    </source>
</evidence>
<reference evidence="16 17" key="2">
    <citation type="journal article" date="2010" name="Stand. Genomic Sci.">
        <title>Complete genome sequence of Desulfohalobium retbaense type strain (HR(100)).</title>
        <authorList>
            <person name="Spring S."/>
            <person name="Nolan M."/>
            <person name="Lapidus A."/>
            <person name="Glavina Del Rio T."/>
            <person name="Copeland A."/>
            <person name="Tice H."/>
            <person name="Cheng J.F."/>
            <person name="Lucas S."/>
            <person name="Land M."/>
            <person name="Chen F."/>
            <person name="Bruce D."/>
            <person name="Goodwin L."/>
            <person name="Pitluck S."/>
            <person name="Ivanova N."/>
            <person name="Mavromatis K."/>
            <person name="Mikhailova N."/>
            <person name="Pati A."/>
            <person name="Chen A."/>
            <person name="Palaniappan K."/>
            <person name="Hauser L."/>
            <person name="Chang Y.J."/>
            <person name="Jeffries C.D."/>
            <person name="Munk C."/>
            <person name="Kiss H."/>
            <person name="Chain P."/>
            <person name="Han C."/>
            <person name="Brettin T."/>
            <person name="Detter J.C."/>
            <person name="Schuler E."/>
            <person name="Goker M."/>
            <person name="Rohde M."/>
            <person name="Bristow J."/>
            <person name="Eisen J.A."/>
            <person name="Markowitz V."/>
            <person name="Hugenholtz P."/>
            <person name="Kyrpides N.C."/>
            <person name="Klenk H.P."/>
        </authorList>
    </citation>
    <scope>NUCLEOTIDE SEQUENCE [LARGE SCALE GENOMIC DNA]</scope>
    <source>
        <strain evidence="17">ATCC 49802 / DSM 20745 / S 6022</strain>
    </source>
</reference>